<dbReference type="Gene3D" id="3.40.50.200">
    <property type="entry name" value="Peptidase S8/S53 domain"/>
    <property type="match status" value="1"/>
</dbReference>
<comment type="similarity">
    <text evidence="1 3">Belongs to the peptidase S8 family.</text>
</comment>
<accession>A0A830CYS0</accession>
<keyword evidence="7" id="KW-0378">Hydrolase</keyword>
<dbReference type="PROSITE" id="PS51892">
    <property type="entry name" value="SUBTILASE"/>
    <property type="match status" value="1"/>
</dbReference>
<dbReference type="Proteomes" id="UP000653305">
    <property type="component" value="Unassembled WGS sequence"/>
</dbReference>
<evidence type="ECO:0000313" key="7">
    <source>
        <dbReference type="EMBL" id="GFQ04230.1"/>
    </source>
</evidence>
<evidence type="ECO:0000256" key="2">
    <source>
        <dbReference type="ARBA" id="ARBA00022729"/>
    </source>
</evidence>
<dbReference type="InterPro" id="IPR045051">
    <property type="entry name" value="SBT"/>
</dbReference>
<dbReference type="Pfam" id="PF02225">
    <property type="entry name" value="PA"/>
    <property type="match status" value="1"/>
</dbReference>
<comment type="caution">
    <text evidence="3">Lacks conserved residue(s) required for the propagation of feature annotation.</text>
</comment>
<dbReference type="OrthoDB" id="891290at2759"/>
<feature type="domain" description="PA" evidence="5">
    <location>
        <begin position="256"/>
        <end position="326"/>
    </location>
</feature>
<sequence length="334" mass="35339">MKRKDSLIHSYGNSFSGFAARLSDEEAKSIAQRPEVVSVFRDRALKLHTTHSKLIGARYYNNPKKPGSTVTARDFDGHGTNAASIAAGNLVQGASFKGLAVGTARGGSPGSRIVAYNACGENNCYGSCILKAFDDAIADGVDVLSLSLGFEHDDFLTDPVAIGAFHAVEKGITVVCSVGNDGPSPRTVENFVPWILSVGATTIDRVFEVDIVLGGNNVIKGRGINLWSLNKSAVYYLTDGRSARSNESDVADAINCVPGSLDDAKVKGKIVLCDTKDKHNISSKLATLKKQGAIGVICISYILIHVVVDYGTTPFAAVSEGDGAKIQSYIHSAR</sequence>
<dbReference type="Pfam" id="PF05922">
    <property type="entry name" value="Inhibitor_I9"/>
    <property type="match status" value="1"/>
</dbReference>
<gene>
    <name evidence="7" type="ORF">PHJA_002566900</name>
</gene>
<dbReference type="InterPro" id="IPR000209">
    <property type="entry name" value="Peptidase_S8/S53_dom"/>
</dbReference>
<proteinExistence type="inferred from homology"/>
<evidence type="ECO:0000256" key="1">
    <source>
        <dbReference type="ARBA" id="ARBA00011073"/>
    </source>
</evidence>
<dbReference type="CDD" id="cd02120">
    <property type="entry name" value="PA_subtilisin_like"/>
    <property type="match status" value="1"/>
</dbReference>
<dbReference type="SUPFAM" id="SSF52743">
    <property type="entry name" value="Subtilisin-like"/>
    <property type="match status" value="1"/>
</dbReference>
<dbReference type="EMBL" id="BMAC01000918">
    <property type="protein sequence ID" value="GFQ04230.1"/>
    <property type="molecule type" value="Genomic_DNA"/>
</dbReference>
<keyword evidence="8" id="KW-1185">Reference proteome</keyword>
<reference evidence="7" key="1">
    <citation type="submission" date="2020-07" db="EMBL/GenBank/DDBJ databases">
        <title>Ethylene signaling mediates host invasion by parasitic plants.</title>
        <authorList>
            <person name="Yoshida S."/>
        </authorList>
    </citation>
    <scope>NUCLEOTIDE SEQUENCE</scope>
    <source>
        <strain evidence="7">Okayama</strain>
    </source>
</reference>
<feature type="domain" description="Peptidase S8/S53" evidence="4">
    <location>
        <begin position="59"/>
        <end position="236"/>
    </location>
</feature>
<protein>
    <submittedName>
        <fullName evidence="7">Co(2)-response secreted protease</fullName>
    </submittedName>
</protein>
<dbReference type="InterPro" id="IPR036852">
    <property type="entry name" value="Peptidase_S8/S53_dom_sf"/>
</dbReference>
<name>A0A830CYS0_9LAMI</name>
<dbReference type="GO" id="GO:0004252">
    <property type="term" value="F:serine-type endopeptidase activity"/>
    <property type="evidence" value="ECO:0007669"/>
    <property type="project" value="InterPro"/>
</dbReference>
<dbReference type="Pfam" id="PF00082">
    <property type="entry name" value="Peptidase_S8"/>
    <property type="match status" value="1"/>
</dbReference>
<organism evidence="7 8">
    <name type="scientific">Phtheirospermum japonicum</name>
    <dbReference type="NCBI Taxonomy" id="374723"/>
    <lineage>
        <taxon>Eukaryota</taxon>
        <taxon>Viridiplantae</taxon>
        <taxon>Streptophyta</taxon>
        <taxon>Embryophyta</taxon>
        <taxon>Tracheophyta</taxon>
        <taxon>Spermatophyta</taxon>
        <taxon>Magnoliopsida</taxon>
        <taxon>eudicotyledons</taxon>
        <taxon>Gunneridae</taxon>
        <taxon>Pentapetalae</taxon>
        <taxon>asterids</taxon>
        <taxon>lamiids</taxon>
        <taxon>Lamiales</taxon>
        <taxon>Orobanchaceae</taxon>
        <taxon>Orobanchaceae incertae sedis</taxon>
        <taxon>Phtheirospermum</taxon>
    </lineage>
</organism>
<comment type="caution">
    <text evidence="7">The sequence shown here is derived from an EMBL/GenBank/DDBJ whole genome shotgun (WGS) entry which is preliminary data.</text>
</comment>
<evidence type="ECO:0000259" key="4">
    <source>
        <dbReference type="Pfam" id="PF00082"/>
    </source>
</evidence>
<feature type="domain" description="Inhibitor I9" evidence="6">
    <location>
        <begin position="3"/>
        <end position="48"/>
    </location>
</feature>
<evidence type="ECO:0000313" key="8">
    <source>
        <dbReference type="Proteomes" id="UP000653305"/>
    </source>
</evidence>
<dbReference type="InterPro" id="IPR010259">
    <property type="entry name" value="S8pro/Inhibitor_I9"/>
</dbReference>
<evidence type="ECO:0000259" key="6">
    <source>
        <dbReference type="Pfam" id="PF05922"/>
    </source>
</evidence>
<evidence type="ECO:0000256" key="3">
    <source>
        <dbReference type="PROSITE-ProRule" id="PRU01240"/>
    </source>
</evidence>
<dbReference type="AlphaFoldDB" id="A0A830CYS0"/>
<keyword evidence="2" id="KW-0732">Signal</keyword>
<dbReference type="InterPro" id="IPR003137">
    <property type="entry name" value="PA_domain"/>
</dbReference>
<evidence type="ECO:0000259" key="5">
    <source>
        <dbReference type="Pfam" id="PF02225"/>
    </source>
</evidence>
<dbReference type="GO" id="GO:0006508">
    <property type="term" value="P:proteolysis"/>
    <property type="evidence" value="ECO:0007669"/>
    <property type="project" value="UniProtKB-KW"/>
</dbReference>
<keyword evidence="7" id="KW-0645">Protease</keyword>
<dbReference type="PANTHER" id="PTHR10795">
    <property type="entry name" value="PROPROTEIN CONVERTASE SUBTILISIN/KEXIN"/>
    <property type="match status" value="1"/>
</dbReference>